<comment type="caution">
    <text evidence="17">The sequence shown here is derived from an EMBL/GenBank/DDBJ whole genome shotgun (WGS) entry which is preliminary data.</text>
</comment>
<keyword evidence="10 11" id="KW-0998">Cell outer membrane</keyword>
<evidence type="ECO:0000256" key="10">
    <source>
        <dbReference type="ARBA" id="ARBA00023237"/>
    </source>
</evidence>
<keyword evidence="7" id="KW-0406">Ion transport</keyword>
<proteinExistence type="inferred from homology"/>
<dbReference type="EMBL" id="RKHR01000004">
    <property type="protein sequence ID" value="ROS01677.1"/>
    <property type="molecule type" value="Genomic_DNA"/>
</dbReference>
<dbReference type="GO" id="GO:0006826">
    <property type="term" value="P:iron ion transport"/>
    <property type="evidence" value="ECO:0007669"/>
    <property type="project" value="UniProtKB-KW"/>
</dbReference>
<evidence type="ECO:0000256" key="12">
    <source>
        <dbReference type="RuleBase" id="RU003357"/>
    </source>
</evidence>
<organism evidence="17 18">
    <name type="scientific">Sinobacterium caligoides</name>
    <dbReference type="NCBI Taxonomy" id="933926"/>
    <lineage>
        <taxon>Bacteria</taxon>
        <taxon>Pseudomonadati</taxon>
        <taxon>Pseudomonadota</taxon>
        <taxon>Gammaproteobacteria</taxon>
        <taxon>Cellvibrionales</taxon>
        <taxon>Spongiibacteraceae</taxon>
        <taxon>Sinobacterium</taxon>
    </lineage>
</organism>
<comment type="subcellular location">
    <subcellularLocation>
        <location evidence="1 11">Cell outer membrane</location>
        <topology evidence="1 11">Multi-pass membrane protein</topology>
    </subcellularLocation>
</comment>
<evidence type="ECO:0000256" key="5">
    <source>
        <dbReference type="ARBA" id="ARBA00022692"/>
    </source>
</evidence>
<keyword evidence="3 11" id="KW-1134">Transmembrane beta strand</keyword>
<keyword evidence="17" id="KW-0675">Receptor</keyword>
<reference evidence="17 18" key="1">
    <citation type="submission" date="2018-11" db="EMBL/GenBank/DDBJ databases">
        <title>Genomic Encyclopedia of Type Strains, Phase IV (KMG-IV): sequencing the most valuable type-strain genomes for metagenomic binning, comparative biology and taxonomic classification.</title>
        <authorList>
            <person name="Goeker M."/>
        </authorList>
    </citation>
    <scope>NUCLEOTIDE SEQUENCE [LARGE SCALE GENOMIC DNA]</scope>
    <source>
        <strain evidence="17 18">DSM 100316</strain>
    </source>
</reference>
<keyword evidence="18" id="KW-1185">Reference proteome</keyword>
<dbReference type="InterPro" id="IPR036942">
    <property type="entry name" value="Beta-barrel_TonB_sf"/>
</dbReference>
<evidence type="ECO:0000256" key="4">
    <source>
        <dbReference type="ARBA" id="ARBA00022496"/>
    </source>
</evidence>
<keyword evidence="9 11" id="KW-0472">Membrane</keyword>
<keyword evidence="2 11" id="KW-0813">Transport</keyword>
<keyword evidence="8 12" id="KW-0798">TonB box</keyword>
<evidence type="ECO:0000256" key="8">
    <source>
        <dbReference type="ARBA" id="ARBA00023077"/>
    </source>
</evidence>
<accession>A0A3N2DPF4</accession>
<gene>
    <name evidence="17" type="ORF">EDC56_2122</name>
</gene>
<dbReference type="Proteomes" id="UP000275394">
    <property type="component" value="Unassembled WGS sequence"/>
</dbReference>
<feature type="signal peptide" evidence="14">
    <location>
        <begin position="1"/>
        <end position="32"/>
    </location>
</feature>
<dbReference type="CDD" id="cd01347">
    <property type="entry name" value="ligand_gated_channel"/>
    <property type="match status" value="1"/>
</dbReference>
<evidence type="ECO:0000256" key="3">
    <source>
        <dbReference type="ARBA" id="ARBA00022452"/>
    </source>
</evidence>
<dbReference type="PROSITE" id="PS52016">
    <property type="entry name" value="TONB_DEPENDENT_REC_3"/>
    <property type="match status" value="1"/>
</dbReference>
<dbReference type="Gene3D" id="2.40.170.20">
    <property type="entry name" value="TonB-dependent receptor, beta-barrel domain"/>
    <property type="match status" value="1"/>
</dbReference>
<dbReference type="PROSITE" id="PS51257">
    <property type="entry name" value="PROKAR_LIPOPROTEIN"/>
    <property type="match status" value="1"/>
</dbReference>
<evidence type="ECO:0000256" key="9">
    <source>
        <dbReference type="ARBA" id="ARBA00023136"/>
    </source>
</evidence>
<dbReference type="PANTHER" id="PTHR32552">
    <property type="entry name" value="FERRICHROME IRON RECEPTOR-RELATED"/>
    <property type="match status" value="1"/>
</dbReference>
<dbReference type="InterPro" id="IPR012910">
    <property type="entry name" value="Plug_dom"/>
</dbReference>
<dbReference type="RefSeq" id="WP_123712443.1">
    <property type="nucleotide sequence ID" value="NZ_RKHR01000004.1"/>
</dbReference>
<keyword evidence="5 11" id="KW-0812">Transmembrane</keyword>
<dbReference type="InterPro" id="IPR039426">
    <property type="entry name" value="TonB-dep_rcpt-like"/>
</dbReference>
<evidence type="ECO:0000256" key="14">
    <source>
        <dbReference type="SAM" id="SignalP"/>
    </source>
</evidence>
<evidence type="ECO:0000259" key="15">
    <source>
        <dbReference type="Pfam" id="PF00593"/>
    </source>
</evidence>
<dbReference type="SUPFAM" id="SSF56935">
    <property type="entry name" value="Porins"/>
    <property type="match status" value="1"/>
</dbReference>
<evidence type="ECO:0000256" key="13">
    <source>
        <dbReference type="SAM" id="MobiDB-lite"/>
    </source>
</evidence>
<evidence type="ECO:0000313" key="18">
    <source>
        <dbReference type="Proteomes" id="UP000275394"/>
    </source>
</evidence>
<evidence type="ECO:0000259" key="16">
    <source>
        <dbReference type="Pfam" id="PF07715"/>
    </source>
</evidence>
<feature type="chain" id="PRO_5018175854" evidence="14">
    <location>
        <begin position="33"/>
        <end position="771"/>
    </location>
</feature>
<dbReference type="InterPro" id="IPR000531">
    <property type="entry name" value="Beta-barrel_TonB"/>
</dbReference>
<keyword evidence="4" id="KW-0410">Iron transport</keyword>
<evidence type="ECO:0000256" key="11">
    <source>
        <dbReference type="PROSITE-ProRule" id="PRU01360"/>
    </source>
</evidence>
<protein>
    <submittedName>
        <fullName evidence="17">Iron complex outermembrane receptor protein</fullName>
    </submittedName>
</protein>
<feature type="region of interest" description="Disordered" evidence="13">
    <location>
        <begin position="268"/>
        <end position="294"/>
    </location>
</feature>
<dbReference type="PANTHER" id="PTHR32552:SF81">
    <property type="entry name" value="TONB-DEPENDENT OUTER MEMBRANE RECEPTOR"/>
    <property type="match status" value="1"/>
</dbReference>
<dbReference type="GO" id="GO:0009279">
    <property type="term" value="C:cell outer membrane"/>
    <property type="evidence" value="ECO:0007669"/>
    <property type="project" value="UniProtKB-SubCell"/>
</dbReference>
<evidence type="ECO:0000256" key="2">
    <source>
        <dbReference type="ARBA" id="ARBA00022448"/>
    </source>
</evidence>
<comment type="similarity">
    <text evidence="11 12">Belongs to the TonB-dependent receptor family.</text>
</comment>
<dbReference type="AlphaFoldDB" id="A0A3N2DPF4"/>
<evidence type="ECO:0000313" key="17">
    <source>
        <dbReference type="EMBL" id="ROS01677.1"/>
    </source>
</evidence>
<name>A0A3N2DPF4_9GAMM</name>
<evidence type="ECO:0000256" key="7">
    <source>
        <dbReference type="ARBA" id="ARBA00023065"/>
    </source>
</evidence>
<keyword evidence="14" id="KW-0732">Signal</keyword>
<dbReference type="Pfam" id="PF00593">
    <property type="entry name" value="TonB_dep_Rec_b-barrel"/>
    <property type="match status" value="1"/>
</dbReference>
<dbReference type="OrthoDB" id="7051185at2"/>
<feature type="domain" description="TonB-dependent receptor-like beta-barrel" evidence="15">
    <location>
        <begin position="303"/>
        <end position="738"/>
    </location>
</feature>
<evidence type="ECO:0000256" key="1">
    <source>
        <dbReference type="ARBA" id="ARBA00004571"/>
    </source>
</evidence>
<sequence>MKKSRALCLRKIPAMVAAVTACMGSTISLANAQALALEEVVVTARHKSENLQSVPIAVSAFGGEALKNSKIEGLGDLAGRVPGFQINTESASEPNLFIRGIGSDMESAGSDSAVGLYVDGVFMSRGAAAAAEIFDLERLEVLRGPQGTLYGKNVVGGAISYITSKPSQETEAMIDIGVGNYGLVETKGFVNGGLTDSLAGRISVSSTNRDGFAENTHTGNKVDDRENLTARGQLAYEFSDSLDVNLSVDQYKQNTTAPWRSLAVADTSIGEGDRSDKPWQATDPRKGASSMDGQQKVDLKGAAFTVNWDADSVMLTSITAYRENNYITADNAAGTYVSHAVNYQLDDNENNWDYDPSASGENPHDYPSLMWNQHKTEHSSQFSQEFRFNGAGFDEKLDWLAGVYYAREKVAREEQVESYFDIHEWYTFGEFGHESNATGVKTDTYAAFAQGSWHFDEQWSLTVGVRHSIDKKDFSAERDAPADDITYDVESSETWGATTGNATLNFQATDEIFIYGTVSQGYKAGGWNGEDAKPIKEGEGWDAEVLVPAGDVATISYDPEHATNFELGAKTQWLDNRIQLNGALFNTVYEDLQTDQLVDNALGAPAIITTNAEAARSRGLELELIALLSEGLTLSGTYGYLDTEITGDLFAESDVNLKGNSLRRSPENTVSVSLSYDWELASGALVNARADYRYQDAYFYENNNAPITEVDSQFSVDAALRYVTADGNWEAKLWAKNLTDELTVSSVTEWRNLYETYAAPRTYGANVTWRY</sequence>
<keyword evidence="6" id="KW-0408">Iron</keyword>
<feature type="domain" description="TonB-dependent receptor plug" evidence="16">
    <location>
        <begin position="51"/>
        <end position="158"/>
    </location>
</feature>
<evidence type="ECO:0000256" key="6">
    <source>
        <dbReference type="ARBA" id="ARBA00023004"/>
    </source>
</evidence>
<dbReference type="Pfam" id="PF07715">
    <property type="entry name" value="Plug"/>
    <property type="match status" value="1"/>
</dbReference>